<dbReference type="AlphaFoldDB" id="A0A814DNR4"/>
<accession>A0A814DNR4</accession>
<name>A0A814DNR4_9BILA</name>
<keyword evidence="3" id="KW-0862">Zinc</keyword>
<evidence type="ECO:0000256" key="1">
    <source>
        <dbReference type="ARBA" id="ARBA00022723"/>
    </source>
</evidence>
<dbReference type="InterPro" id="IPR001841">
    <property type="entry name" value="Znf_RING"/>
</dbReference>
<evidence type="ECO:0000313" key="7">
    <source>
        <dbReference type="EMBL" id="CAF0957418.1"/>
    </source>
</evidence>
<dbReference type="Proteomes" id="UP000663845">
    <property type="component" value="Unassembled WGS sequence"/>
</dbReference>
<feature type="coiled-coil region" evidence="5">
    <location>
        <begin position="265"/>
        <end position="306"/>
    </location>
</feature>
<dbReference type="SUPFAM" id="SSF57850">
    <property type="entry name" value="RING/U-box"/>
    <property type="match status" value="1"/>
</dbReference>
<keyword evidence="1" id="KW-0479">Metal-binding</keyword>
<evidence type="ECO:0000256" key="5">
    <source>
        <dbReference type="SAM" id="Coils"/>
    </source>
</evidence>
<feature type="domain" description="RING-type" evidence="6">
    <location>
        <begin position="195"/>
        <end position="237"/>
    </location>
</feature>
<dbReference type="PROSITE" id="PS50089">
    <property type="entry name" value="ZF_RING_2"/>
    <property type="match status" value="1"/>
</dbReference>
<dbReference type="GO" id="GO:0005634">
    <property type="term" value="C:nucleus"/>
    <property type="evidence" value="ECO:0007669"/>
    <property type="project" value="InterPro"/>
</dbReference>
<keyword evidence="5" id="KW-0175">Coiled coil</keyword>
<reference evidence="7" key="1">
    <citation type="submission" date="2021-02" db="EMBL/GenBank/DDBJ databases">
        <authorList>
            <person name="Nowell W R."/>
        </authorList>
    </citation>
    <scope>NUCLEOTIDE SEQUENCE</scope>
</reference>
<evidence type="ECO:0000256" key="2">
    <source>
        <dbReference type="ARBA" id="ARBA00022771"/>
    </source>
</evidence>
<protein>
    <recommendedName>
        <fullName evidence="6">RING-type domain-containing protein</fullName>
    </recommendedName>
</protein>
<dbReference type="GO" id="GO:0004842">
    <property type="term" value="F:ubiquitin-protein transferase activity"/>
    <property type="evidence" value="ECO:0007669"/>
    <property type="project" value="InterPro"/>
</dbReference>
<dbReference type="InterPro" id="IPR037381">
    <property type="entry name" value="RFWD3"/>
</dbReference>
<evidence type="ECO:0000256" key="3">
    <source>
        <dbReference type="ARBA" id="ARBA00022833"/>
    </source>
</evidence>
<evidence type="ECO:0000256" key="4">
    <source>
        <dbReference type="PROSITE-ProRule" id="PRU00175"/>
    </source>
</evidence>
<dbReference type="EMBL" id="CAJNOG010000110">
    <property type="protein sequence ID" value="CAF0957418.1"/>
    <property type="molecule type" value="Genomic_DNA"/>
</dbReference>
<dbReference type="InterPro" id="IPR013083">
    <property type="entry name" value="Znf_RING/FYVE/PHD"/>
</dbReference>
<dbReference type="GO" id="GO:0016567">
    <property type="term" value="P:protein ubiquitination"/>
    <property type="evidence" value="ECO:0007669"/>
    <property type="project" value="InterPro"/>
</dbReference>
<evidence type="ECO:0000313" key="8">
    <source>
        <dbReference type="Proteomes" id="UP000663845"/>
    </source>
</evidence>
<dbReference type="GO" id="GO:0036297">
    <property type="term" value="P:interstrand cross-link repair"/>
    <property type="evidence" value="ECO:0007669"/>
    <property type="project" value="InterPro"/>
</dbReference>
<sequence length="317" mass="36687">MVSGLSASTSENPLLSPAYDLLMKTLIKTFTTPIAINEAKAKFSVEIMLANDVFTLDDALRIFIQQFLLALYDGNYHYIPDDWQIEYPAYARIIGEINNILDLLAERTLSKISMKDIRPFVESLTPTAFIDLQRLIKAAAEREKLNNNNEEEEHKKEDTPKKIYTMTTNKVSPIITKDTLKTIFDNISENELFVCSLCACMCTNQNKHQLVSTKCGHLFGKNCIRKRLKETGQCPLCLKQLETRRDKQLRTMCLSSVVTIFPFEISQMRDERKQLRIRLNEINKRLERAKLKLNSNKKRLQIINKKILKKCKHIKNI</sequence>
<evidence type="ECO:0000259" key="6">
    <source>
        <dbReference type="PROSITE" id="PS50089"/>
    </source>
</evidence>
<organism evidence="7 8">
    <name type="scientific">Adineta steineri</name>
    <dbReference type="NCBI Taxonomy" id="433720"/>
    <lineage>
        <taxon>Eukaryota</taxon>
        <taxon>Metazoa</taxon>
        <taxon>Spiralia</taxon>
        <taxon>Gnathifera</taxon>
        <taxon>Rotifera</taxon>
        <taxon>Eurotatoria</taxon>
        <taxon>Bdelloidea</taxon>
        <taxon>Adinetida</taxon>
        <taxon>Adinetidae</taxon>
        <taxon>Adineta</taxon>
    </lineage>
</organism>
<comment type="caution">
    <text evidence="7">The sequence shown here is derived from an EMBL/GenBank/DDBJ whole genome shotgun (WGS) entry which is preliminary data.</text>
</comment>
<gene>
    <name evidence="7" type="ORF">JYZ213_LOCUS13644</name>
</gene>
<dbReference type="InterPro" id="IPR018957">
    <property type="entry name" value="Znf_C3HC4_RING-type"/>
</dbReference>
<keyword evidence="2 4" id="KW-0863">Zinc-finger</keyword>
<dbReference type="PANTHER" id="PTHR16047">
    <property type="entry name" value="RFWD3 PROTEIN"/>
    <property type="match status" value="1"/>
</dbReference>
<dbReference type="Gene3D" id="3.30.40.10">
    <property type="entry name" value="Zinc/RING finger domain, C3HC4 (zinc finger)"/>
    <property type="match status" value="1"/>
</dbReference>
<dbReference type="Pfam" id="PF00097">
    <property type="entry name" value="zf-C3HC4"/>
    <property type="match status" value="1"/>
</dbReference>
<dbReference type="GO" id="GO:0008270">
    <property type="term" value="F:zinc ion binding"/>
    <property type="evidence" value="ECO:0007669"/>
    <property type="project" value="UniProtKB-KW"/>
</dbReference>
<proteinExistence type="predicted"/>
<dbReference type="PANTHER" id="PTHR16047:SF7">
    <property type="entry name" value="E3 UBIQUITIN-PROTEIN LIGASE RFWD3"/>
    <property type="match status" value="1"/>
</dbReference>